<evidence type="ECO:0000313" key="7">
    <source>
        <dbReference type="Proteomes" id="UP000070433"/>
    </source>
</evidence>
<dbReference type="Pfam" id="PF00126">
    <property type="entry name" value="HTH_1"/>
    <property type="match status" value="1"/>
</dbReference>
<organism evidence="6 7">
    <name type="scientific">Ramlibacter tataouinensis</name>
    <dbReference type="NCBI Taxonomy" id="94132"/>
    <lineage>
        <taxon>Bacteria</taxon>
        <taxon>Pseudomonadati</taxon>
        <taxon>Pseudomonadota</taxon>
        <taxon>Betaproteobacteria</taxon>
        <taxon>Burkholderiales</taxon>
        <taxon>Comamonadaceae</taxon>
        <taxon>Ramlibacter</taxon>
    </lineage>
</organism>
<keyword evidence="2" id="KW-0805">Transcription regulation</keyword>
<name>A0A127JWA7_9BURK</name>
<dbReference type="FunFam" id="1.10.10.10:FF:000001">
    <property type="entry name" value="LysR family transcriptional regulator"/>
    <property type="match status" value="1"/>
</dbReference>
<dbReference type="PANTHER" id="PTHR30537">
    <property type="entry name" value="HTH-TYPE TRANSCRIPTIONAL REGULATOR"/>
    <property type="match status" value="1"/>
</dbReference>
<comment type="similarity">
    <text evidence="1">Belongs to the LysR transcriptional regulatory family.</text>
</comment>
<dbReference type="InterPro" id="IPR036388">
    <property type="entry name" value="WH-like_DNA-bd_sf"/>
</dbReference>
<sequence>MPIRSPSLVELHAFLAVARNGSFRKAAEELCVTQAAVSRAVLRLEQELGVDVLARSGAGVRLTPAGAELKRRTEKPVAALEEAALHLRRQSERMRLRLSVVPSLGTLWLLPRLEGFRVRHPEVELEFRQYHHDEDFLREDVELWIAVKQQWPRQVAAQYLVGREIVAVCAPKLAKGVRTPPQLLAKTLLYHSNYPDNWSLWAEAVGGELPARWRGTGFDLVTNLVEAARAGMGVAMVQMCMVEADLAEGRLAMPVPGSASTGRGYYLCRRRALGAHPAAELFSAWVLEQAQAPA</sequence>
<dbReference type="CDD" id="cd08432">
    <property type="entry name" value="PBP2_GcdR_TrpI_HvrB_AmpR_like"/>
    <property type="match status" value="1"/>
</dbReference>
<keyword evidence="3" id="KW-0238">DNA-binding</keyword>
<dbReference type="InterPro" id="IPR036390">
    <property type="entry name" value="WH_DNA-bd_sf"/>
</dbReference>
<dbReference type="PROSITE" id="PS50931">
    <property type="entry name" value="HTH_LYSR"/>
    <property type="match status" value="1"/>
</dbReference>
<evidence type="ECO:0000256" key="3">
    <source>
        <dbReference type="ARBA" id="ARBA00023125"/>
    </source>
</evidence>
<dbReference type="Gene3D" id="3.40.190.10">
    <property type="entry name" value="Periplasmic binding protein-like II"/>
    <property type="match status" value="2"/>
</dbReference>
<dbReference type="OrthoDB" id="9178397at2"/>
<dbReference type="InterPro" id="IPR005119">
    <property type="entry name" value="LysR_subst-bd"/>
</dbReference>
<dbReference type="Proteomes" id="UP000070433">
    <property type="component" value="Chromosome"/>
</dbReference>
<dbReference type="PANTHER" id="PTHR30537:SF74">
    <property type="entry name" value="HTH-TYPE TRANSCRIPTIONAL REGULATOR TRPI"/>
    <property type="match status" value="1"/>
</dbReference>
<evidence type="ECO:0000313" key="6">
    <source>
        <dbReference type="EMBL" id="AMO24204.1"/>
    </source>
</evidence>
<dbReference type="GO" id="GO:0006351">
    <property type="term" value="P:DNA-templated transcription"/>
    <property type="evidence" value="ECO:0007669"/>
    <property type="project" value="TreeGrafter"/>
</dbReference>
<dbReference type="GO" id="GO:0043565">
    <property type="term" value="F:sequence-specific DNA binding"/>
    <property type="evidence" value="ECO:0007669"/>
    <property type="project" value="TreeGrafter"/>
</dbReference>
<dbReference type="RefSeq" id="WP_061501722.1">
    <property type="nucleotide sequence ID" value="NZ_CP010951.1"/>
</dbReference>
<evidence type="ECO:0000256" key="1">
    <source>
        <dbReference type="ARBA" id="ARBA00009437"/>
    </source>
</evidence>
<dbReference type="Gene3D" id="1.10.10.10">
    <property type="entry name" value="Winged helix-like DNA-binding domain superfamily/Winged helix DNA-binding domain"/>
    <property type="match status" value="1"/>
</dbReference>
<protein>
    <submittedName>
        <fullName evidence="6">LysR family transcriptional regulator</fullName>
    </submittedName>
</protein>
<evidence type="ECO:0000256" key="4">
    <source>
        <dbReference type="ARBA" id="ARBA00023163"/>
    </source>
</evidence>
<evidence type="ECO:0000256" key="2">
    <source>
        <dbReference type="ARBA" id="ARBA00023015"/>
    </source>
</evidence>
<dbReference type="AlphaFoldDB" id="A0A127JWA7"/>
<dbReference type="EMBL" id="CP010951">
    <property type="protein sequence ID" value="AMO24204.1"/>
    <property type="molecule type" value="Genomic_DNA"/>
</dbReference>
<evidence type="ECO:0000259" key="5">
    <source>
        <dbReference type="PROSITE" id="PS50931"/>
    </source>
</evidence>
<dbReference type="PRINTS" id="PR00039">
    <property type="entry name" value="HTHLYSR"/>
</dbReference>
<reference evidence="6 7" key="1">
    <citation type="journal article" date="2014" name="Int. J. Syst. Evol. Microbiol.">
        <title>Ramlibacter solisilvae sp. nov., isolated from forest soil, and emended description of the genus Ramlibacter.</title>
        <authorList>
            <person name="Lee H.J."/>
            <person name="Lee S.H."/>
            <person name="Lee S.S."/>
            <person name="Lee J.S."/>
            <person name="Kim Y."/>
            <person name="Kim S.C."/>
            <person name="Jeon C.O."/>
        </authorList>
    </citation>
    <scope>NUCLEOTIDE SEQUENCE [LARGE SCALE GENOMIC DNA]</scope>
    <source>
        <strain evidence="6 7">5-10</strain>
    </source>
</reference>
<dbReference type="InterPro" id="IPR058163">
    <property type="entry name" value="LysR-type_TF_proteobact-type"/>
</dbReference>
<dbReference type="PATRIC" id="fig|94132.3.peg.3450"/>
<dbReference type="SUPFAM" id="SSF46785">
    <property type="entry name" value="Winged helix' DNA-binding domain"/>
    <property type="match status" value="1"/>
</dbReference>
<proteinExistence type="inferred from homology"/>
<keyword evidence="7" id="KW-1185">Reference proteome</keyword>
<keyword evidence="4" id="KW-0804">Transcription</keyword>
<dbReference type="GO" id="GO:0003700">
    <property type="term" value="F:DNA-binding transcription factor activity"/>
    <property type="evidence" value="ECO:0007669"/>
    <property type="project" value="InterPro"/>
</dbReference>
<gene>
    <name evidence="6" type="ORF">UC35_16885</name>
</gene>
<dbReference type="SUPFAM" id="SSF53850">
    <property type="entry name" value="Periplasmic binding protein-like II"/>
    <property type="match status" value="1"/>
</dbReference>
<dbReference type="Pfam" id="PF03466">
    <property type="entry name" value="LysR_substrate"/>
    <property type="match status" value="1"/>
</dbReference>
<accession>A0A127JWA7</accession>
<feature type="domain" description="HTH lysR-type" evidence="5">
    <location>
        <begin position="1"/>
        <end position="63"/>
    </location>
</feature>
<dbReference type="InterPro" id="IPR000847">
    <property type="entry name" value="LysR_HTH_N"/>
</dbReference>